<evidence type="ECO:0000256" key="2">
    <source>
        <dbReference type="ARBA" id="ARBA00022676"/>
    </source>
</evidence>
<dbReference type="Proteomes" id="UP001487740">
    <property type="component" value="Unassembled WGS sequence"/>
</dbReference>
<evidence type="ECO:0000256" key="4">
    <source>
        <dbReference type="RuleBase" id="RU003718"/>
    </source>
</evidence>
<evidence type="ECO:0000313" key="7">
    <source>
        <dbReference type="Proteomes" id="UP001487740"/>
    </source>
</evidence>
<feature type="chain" id="PRO_5043112182" description="UDP-glucuronosyltransferase" evidence="5">
    <location>
        <begin position="20"/>
        <end position="516"/>
    </location>
</feature>
<proteinExistence type="inferred from homology"/>
<keyword evidence="5" id="KW-1133">Transmembrane helix</keyword>
<keyword evidence="5" id="KW-0732">Signal</keyword>
<feature type="transmembrane region" description="Helical" evidence="5">
    <location>
        <begin position="472"/>
        <end position="495"/>
    </location>
</feature>
<keyword evidence="3 4" id="KW-0808">Transferase</keyword>
<dbReference type="InterPro" id="IPR035595">
    <property type="entry name" value="UDP_glycos_trans_CS"/>
</dbReference>
<dbReference type="Pfam" id="PF00201">
    <property type="entry name" value="UDPGT"/>
    <property type="match status" value="1"/>
</dbReference>
<keyword evidence="2 4" id="KW-0328">Glycosyltransferase</keyword>
<dbReference type="GO" id="GO:0016020">
    <property type="term" value="C:membrane"/>
    <property type="evidence" value="ECO:0007669"/>
    <property type="project" value="UniProtKB-SubCell"/>
</dbReference>
<evidence type="ECO:0000256" key="5">
    <source>
        <dbReference type="RuleBase" id="RU362059"/>
    </source>
</evidence>
<keyword evidence="5" id="KW-0812">Transmembrane</keyword>
<reference evidence="6 7" key="1">
    <citation type="submission" date="2023-03" db="EMBL/GenBank/DDBJ databases">
        <title>High-quality genome of Scylla paramamosain provides insights in environmental adaptation.</title>
        <authorList>
            <person name="Zhang L."/>
        </authorList>
    </citation>
    <scope>NUCLEOTIDE SEQUENCE [LARGE SCALE GENOMIC DNA]</scope>
    <source>
        <strain evidence="6">LZ_2023a</strain>
        <tissue evidence="6">Muscle</tissue>
    </source>
</reference>
<protein>
    <recommendedName>
        <fullName evidence="5">UDP-glucuronosyltransferase</fullName>
        <ecNumber evidence="5">2.4.1.17</ecNumber>
    </recommendedName>
</protein>
<evidence type="ECO:0000256" key="1">
    <source>
        <dbReference type="ARBA" id="ARBA00009995"/>
    </source>
</evidence>
<comment type="catalytic activity">
    <reaction evidence="5">
        <text>glucuronate acceptor + UDP-alpha-D-glucuronate = acceptor beta-D-glucuronoside + UDP + H(+)</text>
        <dbReference type="Rhea" id="RHEA:21032"/>
        <dbReference type="ChEBI" id="CHEBI:15378"/>
        <dbReference type="ChEBI" id="CHEBI:58052"/>
        <dbReference type="ChEBI" id="CHEBI:58223"/>
        <dbReference type="ChEBI" id="CHEBI:132367"/>
        <dbReference type="ChEBI" id="CHEBI:132368"/>
        <dbReference type="EC" id="2.4.1.17"/>
    </reaction>
</comment>
<feature type="signal peptide" evidence="5">
    <location>
        <begin position="1"/>
        <end position="19"/>
    </location>
</feature>
<dbReference type="Gene3D" id="3.40.50.2000">
    <property type="entry name" value="Glycogen Phosphorylase B"/>
    <property type="match status" value="2"/>
</dbReference>
<accession>A0AAW0UYC6</accession>
<evidence type="ECO:0000313" key="6">
    <source>
        <dbReference type="EMBL" id="KAK8404168.1"/>
    </source>
</evidence>
<dbReference type="InterPro" id="IPR050271">
    <property type="entry name" value="UDP-glycosyltransferase"/>
</dbReference>
<gene>
    <name evidence="6" type="ORF">O3P69_000321</name>
</gene>
<dbReference type="FunFam" id="3.40.50.2000:FF:000050">
    <property type="entry name" value="UDP-glucuronosyltransferase"/>
    <property type="match status" value="1"/>
</dbReference>
<dbReference type="AlphaFoldDB" id="A0AAW0UYC6"/>
<evidence type="ECO:0000256" key="3">
    <source>
        <dbReference type="ARBA" id="ARBA00022679"/>
    </source>
</evidence>
<comment type="subcellular location">
    <subcellularLocation>
        <location evidence="5">Membrane</location>
        <topology evidence="5">Single-pass membrane protein</topology>
    </subcellularLocation>
</comment>
<comment type="caution">
    <text evidence="6">The sequence shown here is derived from an EMBL/GenBank/DDBJ whole genome shotgun (WGS) entry which is preliminary data.</text>
</comment>
<dbReference type="InterPro" id="IPR002213">
    <property type="entry name" value="UDP_glucos_trans"/>
</dbReference>
<sequence>MKAVTLCVLGAVLAGGVLGDLKPPERSYKILMLLPMSSKSHRNVFMPLAEALANRGHKIVMVSGLPPASKHPNILEINHEMQHMNESTKNMFDLRKGSGRDLSMFTTFLPAMARDMYKVPAVRELYEKRKDFDLIVINHMFNEFAYPFAHEVLFITVATPGIDFRQSAVLGNVLNPSYVPNMMLNFPSPMSLSYRVRNTLMHIWMPFLWRNWAVVPLIQKEISAQFPDLPPLLEIERNQSLTLMNTHFSITTPVPLLPSQVEVGAMHCRPAKPLPQELEAWIAGAGSAGVIYFSLGSVARGETMPPQYRQVFVEAFRRLPQRVLWKYEGELEGVSDNVRISSWLPQQDVLAHHNVKVFISHGGLLSLQESVYHNTPLLVLPIFGDQPKNAMFVENSGLGHMLVWEELTADSIVDALTDIVSSPRYKDNVAAMSASLRDQLTTPQELAVFWTEYVIRHRGAPQLRCPAAQLSWVEFLMLDVVGLLLLVLLLLLFLFRRLLLAVSAALLGGGGKKKRD</sequence>
<keyword evidence="5" id="KW-0472">Membrane</keyword>
<comment type="similarity">
    <text evidence="1 4">Belongs to the UDP-glycosyltransferase family.</text>
</comment>
<organism evidence="6 7">
    <name type="scientific">Scylla paramamosain</name>
    <name type="common">Mud crab</name>
    <dbReference type="NCBI Taxonomy" id="85552"/>
    <lineage>
        <taxon>Eukaryota</taxon>
        <taxon>Metazoa</taxon>
        <taxon>Ecdysozoa</taxon>
        <taxon>Arthropoda</taxon>
        <taxon>Crustacea</taxon>
        <taxon>Multicrustacea</taxon>
        <taxon>Malacostraca</taxon>
        <taxon>Eumalacostraca</taxon>
        <taxon>Eucarida</taxon>
        <taxon>Decapoda</taxon>
        <taxon>Pleocyemata</taxon>
        <taxon>Brachyura</taxon>
        <taxon>Eubrachyura</taxon>
        <taxon>Portunoidea</taxon>
        <taxon>Portunidae</taxon>
        <taxon>Portuninae</taxon>
        <taxon>Scylla</taxon>
    </lineage>
</organism>
<name>A0AAW0UYC6_SCYPA</name>
<dbReference type="PROSITE" id="PS00375">
    <property type="entry name" value="UDPGT"/>
    <property type="match status" value="1"/>
</dbReference>
<dbReference type="SUPFAM" id="SSF53756">
    <property type="entry name" value="UDP-Glycosyltransferase/glycogen phosphorylase"/>
    <property type="match status" value="1"/>
</dbReference>
<dbReference type="PANTHER" id="PTHR48043:SF27">
    <property type="entry name" value="UDP-GLUCURONOSYLTRANSFERASE"/>
    <property type="match status" value="1"/>
</dbReference>
<dbReference type="EC" id="2.4.1.17" evidence="5"/>
<dbReference type="EMBL" id="JARAKH010000005">
    <property type="protein sequence ID" value="KAK8404168.1"/>
    <property type="molecule type" value="Genomic_DNA"/>
</dbReference>
<keyword evidence="7" id="KW-1185">Reference proteome</keyword>
<dbReference type="CDD" id="cd03784">
    <property type="entry name" value="GT1_Gtf-like"/>
    <property type="match status" value="1"/>
</dbReference>
<dbReference type="PANTHER" id="PTHR48043">
    <property type="entry name" value="EG:EG0003.4 PROTEIN-RELATED"/>
    <property type="match status" value="1"/>
</dbReference>
<dbReference type="GO" id="GO:0015020">
    <property type="term" value="F:glucuronosyltransferase activity"/>
    <property type="evidence" value="ECO:0007669"/>
    <property type="project" value="UniProtKB-EC"/>
</dbReference>